<accession>A0ACC0KP61</accession>
<reference evidence="1 2" key="1">
    <citation type="journal article" date="2022" name="Genome Biol. Evol.">
        <title>The Spruce Budworm Genome: Reconstructing the Evolutionary History of Antifreeze Proteins.</title>
        <authorList>
            <person name="Beliveau C."/>
            <person name="Gagne P."/>
            <person name="Picq S."/>
            <person name="Vernygora O."/>
            <person name="Keeling C.I."/>
            <person name="Pinkney K."/>
            <person name="Doucet D."/>
            <person name="Wen F."/>
            <person name="Johnston J.S."/>
            <person name="Maaroufi H."/>
            <person name="Boyle B."/>
            <person name="Laroche J."/>
            <person name="Dewar K."/>
            <person name="Juretic N."/>
            <person name="Blackburn G."/>
            <person name="Nisole A."/>
            <person name="Brunet B."/>
            <person name="Brandao M."/>
            <person name="Lumley L."/>
            <person name="Duan J."/>
            <person name="Quan G."/>
            <person name="Lucarotti C.J."/>
            <person name="Roe A.D."/>
            <person name="Sperling F.A.H."/>
            <person name="Levesque R.C."/>
            <person name="Cusson M."/>
        </authorList>
    </citation>
    <scope>NUCLEOTIDE SEQUENCE [LARGE SCALE GENOMIC DNA]</scope>
    <source>
        <strain evidence="1">Glfc:IPQL:Cfum</strain>
    </source>
</reference>
<protein>
    <submittedName>
        <fullName evidence="1">Uncharacterized protein</fullName>
    </submittedName>
</protein>
<proteinExistence type="predicted"/>
<organism evidence="1 2">
    <name type="scientific">Choristoneura fumiferana</name>
    <name type="common">Spruce budworm moth</name>
    <name type="synonym">Archips fumiferana</name>
    <dbReference type="NCBI Taxonomy" id="7141"/>
    <lineage>
        <taxon>Eukaryota</taxon>
        <taxon>Metazoa</taxon>
        <taxon>Ecdysozoa</taxon>
        <taxon>Arthropoda</taxon>
        <taxon>Hexapoda</taxon>
        <taxon>Insecta</taxon>
        <taxon>Pterygota</taxon>
        <taxon>Neoptera</taxon>
        <taxon>Endopterygota</taxon>
        <taxon>Lepidoptera</taxon>
        <taxon>Glossata</taxon>
        <taxon>Ditrysia</taxon>
        <taxon>Tortricoidea</taxon>
        <taxon>Tortricidae</taxon>
        <taxon>Tortricinae</taxon>
        <taxon>Choristoneura</taxon>
    </lineage>
</organism>
<dbReference type="Proteomes" id="UP001064048">
    <property type="component" value="Chromosome 18"/>
</dbReference>
<keyword evidence="2" id="KW-1185">Reference proteome</keyword>
<gene>
    <name evidence="1" type="ORF">MSG28_010732</name>
</gene>
<evidence type="ECO:0000313" key="1">
    <source>
        <dbReference type="EMBL" id="KAI8438090.1"/>
    </source>
</evidence>
<name>A0ACC0KP61_CHOFU</name>
<dbReference type="EMBL" id="CM046118">
    <property type="protein sequence ID" value="KAI8438090.1"/>
    <property type="molecule type" value="Genomic_DNA"/>
</dbReference>
<sequence length="490" mass="57101">MDYTISESEIENKYLLISESDPLPNLICQSCLDLLNQLYYFKRVVCRSDDLLRQQYKLKQDGQPNENYVNELEEQGLQEDSSSSPESSEPTFEEVPPKTKRKRRVYRKNTEATKKKDRMKCIKCDKRFQKYETLEAHMRNDHVSLMGAPSFSLRKGHIKKVLMALSDVGSESQQLTWPLCMGPKPPRTLLKSEFRAHSNNKWDKSSTFWQISHRGRSEQTPSRQTCTILGLIFAFHQARLRPNPDIKCPECDKTFLTFRSLSSHSRTHSGVRKYQCLTCGKDFAYLNVLKNHELIHAGIKKHACHICDAKFVQAHNLKMHIETHKNERNYGCYQCGKKFAQPGNLKIHLIRHTGIKNYGCTQCEMKFYIKADLVKHMRSHSTDKPFSCQMCDKTFKSRSFMAIHMRTHTGERPYACDLCPKKFMARKDLRNHRMIHTGEKPHKCQLCSQAFIQKCALNRHMKGHMREEAVRPHEVAAPLAVSYAEWRHDT</sequence>
<evidence type="ECO:0000313" key="2">
    <source>
        <dbReference type="Proteomes" id="UP001064048"/>
    </source>
</evidence>
<comment type="caution">
    <text evidence="1">The sequence shown here is derived from an EMBL/GenBank/DDBJ whole genome shotgun (WGS) entry which is preliminary data.</text>
</comment>